<name>A0AA39FE96_MICHY</name>
<dbReference type="AlphaFoldDB" id="A0AA39FE96"/>
<proteinExistence type="predicted"/>
<evidence type="ECO:0000313" key="1">
    <source>
        <dbReference type="EMBL" id="KAK0167779.1"/>
    </source>
</evidence>
<dbReference type="EMBL" id="JAQQBR010001831">
    <property type="protein sequence ID" value="KAK0167779.1"/>
    <property type="molecule type" value="Genomic_DNA"/>
</dbReference>
<evidence type="ECO:0000313" key="2">
    <source>
        <dbReference type="Proteomes" id="UP001168972"/>
    </source>
</evidence>
<dbReference type="Proteomes" id="UP001168972">
    <property type="component" value="Unassembled WGS sequence"/>
</dbReference>
<gene>
    <name evidence="1" type="ORF">PV327_001643</name>
</gene>
<protein>
    <submittedName>
        <fullName evidence="1">Uncharacterized protein</fullName>
    </submittedName>
</protein>
<reference evidence="1" key="1">
    <citation type="journal article" date="2023" name="bioRxiv">
        <title>Scaffold-level genome assemblies of two parasitoid biocontrol wasps reveal the parthenogenesis mechanism and an associated novel virus.</title>
        <authorList>
            <person name="Inwood S."/>
            <person name="Skelly J."/>
            <person name="Guhlin J."/>
            <person name="Harrop T."/>
            <person name="Goldson S."/>
            <person name="Dearden P."/>
        </authorList>
    </citation>
    <scope>NUCLEOTIDE SEQUENCE</scope>
    <source>
        <strain evidence="1">Lincoln</strain>
        <tissue evidence="1">Whole body</tissue>
    </source>
</reference>
<comment type="caution">
    <text evidence="1">The sequence shown here is derived from an EMBL/GenBank/DDBJ whole genome shotgun (WGS) entry which is preliminary data.</text>
</comment>
<sequence>MLRRVLERQGAAAEAALSDSATTPLRSHWSGLNPTRLIDKHMRSVYFTDTRDTITWGIIFKMELYAMEYENIVWHKRYLYKVRVDVIFETVLRIVNWKNNIRMEIKRKMNEKQSENVKEIATDNFITKNINSRL</sequence>
<reference evidence="1" key="2">
    <citation type="submission" date="2023-03" db="EMBL/GenBank/DDBJ databases">
        <authorList>
            <person name="Inwood S.N."/>
            <person name="Skelly J.G."/>
            <person name="Guhlin J."/>
            <person name="Harrop T.W.R."/>
            <person name="Goldson S.G."/>
            <person name="Dearden P.K."/>
        </authorList>
    </citation>
    <scope>NUCLEOTIDE SEQUENCE</scope>
    <source>
        <strain evidence="1">Lincoln</strain>
        <tissue evidence="1">Whole body</tissue>
    </source>
</reference>
<accession>A0AA39FE96</accession>
<keyword evidence="2" id="KW-1185">Reference proteome</keyword>
<organism evidence="1 2">
    <name type="scientific">Microctonus hyperodae</name>
    <name type="common">Parasitoid wasp</name>
    <dbReference type="NCBI Taxonomy" id="165561"/>
    <lineage>
        <taxon>Eukaryota</taxon>
        <taxon>Metazoa</taxon>
        <taxon>Ecdysozoa</taxon>
        <taxon>Arthropoda</taxon>
        <taxon>Hexapoda</taxon>
        <taxon>Insecta</taxon>
        <taxon>Pterygota</taxon>
        <taxon>Neoptera</taxon>
        <taxon>Endopterygota</taxon>
        <taxon>Hymenoptera</taxon>
        <taxon>Apocrita</taxon>
        <taxon>Ichneumonoidea</taxon>
        <taxon>Braconidae</taxon>
        <taxon>Euphorinae</taxon>
        <taxon>Microctonus</taxon>
    </lineage>
</organism>